<keyword evidence="1" id="KW-1133">Transmembrane helix</keyword>
<name>A0A4E9F8S1_BRUMA</name>
<sequence length="205" mass="23997">MCLPELGEDDSDEYDVCCGALHSYVASVFFCIIDFWSTCSMFFLIAFFHYHDDPLTWPVVVPLFVLYISFVSYLSGPVGLYIGHRLLIALYYYRIAVMFLFALIWMVINSGERKTILDIVLTVLWFLTAFTYFFGWYVHRRTHKFFSTRWVGYDDGDLVFAAKLRARGLPVITYNIREYFASINLERQHKQEFAAAKQKSATKKD</sequence>
<reference evidence="2" key="2">
    <citation type="submission" date="2019-04" db="EMBL/GenBank/DDBJ databases">
        <authorList>
            <person name="Howe K."/>
            <person name="Paulini M."/>
            <person name="Williams G."/>
        </authorList>
    </citation>
    <scope>NUCLEOTIDE SEQUENCE [LARGE SCALE GENOMIC DNA]</scope>
    <source>
        <strain evidence="2">FR3</strain>
    </source>
</reference>
<dbReference type="GeneID" id="6098045"/>
<evidence type="ECO:0000256" key="1">
    <source>
        <dbReference type="SAM" id="Phobius"/>
    </source>
</evidence>
<keyword evidence="1" id="KW-0472">Membrane</keyword>
<dbReference type="EMBL" id="CAAKNF010000193">
    <property type="protein sequence ID" value="VIO93200.1"/>
    <property type="molecule type" value="Genomic_DNA"/>
</dbReference>
<dbReference type="Proteomes" id="UP000006672">
    <property type="component" value="Unassembled WGS sequence"/>
</dbReference>
<dbReference type="WBParaSite" id="Bm18166a.1">
    <property type="protein sequence ID" value="Bm18166a.1"/>
    <property type="gene ID" value="WBGene00269306"/>
</dbReference>
<feature type="transmembrane region" description="Helical" evidence="1">
    <location>
        <begin position="24"/>
        <end position="49"/>
    </location>
</feature>
<keyword evidence="1" id="KW-0812">Transmembrane</keyword>
<dbReference type="RefSeq" id="XP_042934132.1">
    <property type="nucleotide sequence ID" value="XM_043078198.1"/>
</dbReference>
<protein>
    <submittedName>
        <fullName evidence="4">Transmembrane protein</fullName>
    </submittedName>
</protein>
<evidence type="ECO:0000313" key="3">
    <source>
        <dbReference type="Proteomes" id="UP000006672"/>
    </source>
</evidence>
<reference evidence="3" key="1">
    <citation type="journal article" date="2007" name="Science">
        <title>Draft genome of the filarial nematode parasite Brugia malayi.</title>
        <authorList>
            <person name="Ghedin E."/>
            <person name="Wang S."/>
            <person name="Spiro D."/>
            <person name="Caler E."/>
            <person name="Zhao Q."/>
            <person name="Crabtree J."/>
            <person name="Allen J.E."/>
            <person name="Delcher A.L."/>
            <person name="Guiliano D.B."/>
            <person name="Miranda-Saavedra D."/>
            <person name="Angiuoli S.V."/>
            <person name="Creasy T."/>
            <person name="Amedeo P."/>
            <person name="Haas B."/>
            <person name="El-Sayed N.M."/>
            <person name="Wortman J.R."/>
            <person name="Feldblyum T."/>
            <person name="Tallon L."/>
            <person name="Schatz M."/>
            <person name="Shumway M."/>
            <person name="Koo H."/>
            <person name="Salzberg S.L."/>
            <person name="Schobel S."/>
            <person name="Pertea M."/>
            <person name="Pop M."/>
            <person name="White O."/>
            <person name="Barton G.J."/>
            <person name="Carlow C.K."/>
            <person name="Crawford M.J."/>
            <person name="Daub J."/>
            <person name="Dimmic M.W."/>
            <person name="Estes C.F."/>
            <person name="Foster J.M."/>
            <person name="Ganatra M."/>
            <person name="Gregory W.F."/>
            <person name="Johnson N.M."/>
            <person name="Jin J."/>
            <person name="Komuniecki R."/>
            <person name="Korf I."/>
            <person name="Kumar S."/>
            <person name="Laney S."/>
            <person name="Li B.W."/>
            <person name="Li W."/>
            <person name="Lindblom T.H."/>
            <person name="Lustigman S."/>
            <person name="Ma D."/>
            <person name="Maina C.V."/>
            <person name="Martin D.M."/>
            <person name="McCarter J.P."/>
            <person name="McReynolds L."/>
            <person name="Mitreva M."/>
            <person name="Nutman T.B."/>
            <person name="Parkinson J."/>
            <person name="Peregrin-Alvarez J.M."/>
            <person name="Poole C."/>
            <person name="Ren Q."/>
            <person name="Saunders L."/>
            <person name="Sluder A.E."/>
            <person name="Smith K."/>
            <person name="Stanke M."/>
            <person name="Unnasch T.R."/>
            <person name="Ware J."/>
            <person name="Wei A.D."/>
            <person name="Weil G."/>
            <person name="Williams D.J."/>
            <person name="Zhang Y."/>
            <person name="Williams S.A."/>
            <person name="Fraser-Liggett C."/>
            <person name="Slatko B."/>
            <person name="Blaxter M.L."/>
            <person name="Scott A.L."/>
        </authorList>
    </citation>
    <scope>NUCLEOTIDE SEQUENCE</scope>
    <source>
        <strain evidence="3">FR3</strain>
    </source>
</reference>
<feature type="transmembrane region" description="Helical" evidence="1">
    <location>
        <begin position="86"/>
        <end position="107"/>
    </location>
</feature>
<keyword evidence="3" id="KW-1185">Reference proteome</keyword>
<dbReference type="OrthoDB" id="5824408at2759"/>
<evidence type="ECO:0000313" key="4">
    <source>
        <dbReference type="WBParaSite" id="Bm18166a.1"/>
    </source>
</evidence>
<gene>
    <name evidence="2 4" type="primary">Bm18166</name>
    <name evidence="2" type="ORF">BM_BM18166</name>
</gene>
<dbReference type="CTD" id="6098045"/>
<dbReference type="AlphaFoldDB" id="A0A4E9F8S1"/>
<feature type="transmembrane region" description="Helical" evidence="1">
    <location>
        <begin position="119"/>
        <end position="139"/>
    </location>
</feature>
<dbReference type="KEGG" id="bmy:BM_BM18166"/>
<evidence type="ECO:0000313" key="2">
    <source>
        <dbReference type="EMBL" id="VIO93200.1"/>
    </source>
</evidence>
<organism evidence="2">
    <name type="scientific">Brugia malayi</name>
    <name type="common">Filarial nematode worm</name>
    <dbReference type="NCBI Taxonomy" id="6279"/>
    <lineage>
        <taxon>Eukaryota</taxon>
        <taxon>Metazoa</taxon>
        <taxon>Ecdysozoa</taxon>
        <taxon>Nematoda</taxon>
        <taxon>Chromadorea</taxon>
        <taxon>Rhabditida</taxon>
        <taxon>Spirurina</taxon>
        <taxon>Spiruromorpha</taxon>
        <taxon>Filarioidea</taxon>
        <taxon>Onchocercidae</taxon>
        <taxon>Brugia</taxon>
    </lineage>
</organism>
<accession>A0A4E9F8S1</accession>
<feature type="transmembrane region" description="Helical" evidence="1">
    <location>
        <begin position="55"/>
        <end position="74"/>
    </location>
</feature>
<accession>A0A7I4KBF9</accession>
<proteinExistence type="predicted"/>
<reference evidence="4" key="3">
    <citation type="submission" date="2020-12" db="UniProtKB">
        <authorList>
            <consortium name="WormBaseParasite"/>
        </authorList>
    </citation>
    <scope>IDENTIFICATION</scope>
</reference>